<dbReference type="InterPro" id="IPR025202">
    <property type="entry name" value="PLD-like_dom"/>
</dbReference>
<dbReference type="CDD" id="cd09112">
    <property type="entry name" value="PLDc_CLS_2"/>
    <property type="match status" value="1"/>
</dbReference>
<reference evidence="8 9" key="1">
    <citation type="submission" date="2019-01" db="EMBL/GenBank/DDBJ databases">
        <title>Lujinxingia litoralis gen. nov., sp. nov. and Lujinxingia sediminis gen. nov., sp. nov., new members in the order Bradymonadales, isolated from coastal sediment.</title>
        <authorList>
            <person name="Li C.-M."/>
        </authorList>
    </citation>
    <scope>NUCLEOTIDE SEQUENCE [LARGE SCALE GENOMIC DNA]</scope>
    <source>
        <strain evidence="8 9">SEH01</strain>
    </source>
</reference>
<dbReference type="Proteomes" id="UP000282926">
    <property type="component" value="Unassembled WGS sequence"/>
</dbReference>
<comment type="caution">
    <text evidence="8">The sequence shown here is derived from an EMBL/GenBank/DDBJ whole genome shotgun (WGS) entry which is preliminary data.</text>
</comment>
<dbReference type="SUPFAM" id="SSF56024">
    <property type="entry name" value="Phospholipase D/nuclease"/>
    <property type="match status" value="2"/>
</dbReference>
<dbReference type="PROSITE" id="PS50035">
    <property type="entry name" value="PLD"/>
    <property type="match status" value="2"/>
</dbReference>
<dbReference type="RefSeq" id="WP_127780862.1">
    <property type="nucleotide sequence ID" value="NZ_SADD01000011.1"/>
</dbReference>
<dbReference type="PANTHER" id="PTHR21248:SF22">
    <property type="entry name" value="PHOSPHOLIPASE D"/>
    <property type="match status" value="1"/>
</dbReference>
<keyword evidence="9" id="KW-1185">Reference proteome</keyword>
<evidence type="ECO:0000256" key="1">
    <source>
        <dbReference type="ARBA" id="ARBA00004651"/>
    </source>
</evidence>
<dbReference type="EMBL" id="SADD01000011">
    <property type="protein sequence ID" value="RVU42615.1"/>
    <property type="molecule type" value="Genomic_DNA"/>
</dbReference>
<name>A0ABY0CQH2_9DELT</name>
<feature type="transmembrane region" description="Helical" evidence="6">
    <location>
        <begin position="20"/>
        <end position="40"/>
    </location>
</feature>
<dbReference type="Gene3D" id="3.30.870.10">
    <property type="entry name" value="Endonuclease Chain A"/>
    <property type="match status" value="2"/>
</dbReference>
<organism evidence="8 9">
    <name type="scientific">Lujinxingia sediminis</name>
    <dbReference type="NCBI Taxonomy" id="2480984"/>
    <lineage>
        <taxon>Bacteria</taxon>
        <taxon>Deltaproteobacteria</taxon>
        <taxon>Bradymonadales</taxon>
        <taxon>Lujinxingiaceae</taxon>
        <taxon>Lujinxingia</taxon>
    </lineage>
</organism>
<feature type="domain" description="PLD phosphodiesterase" evidence="7">
    <location>
        <begin position="442"/>
        <end position="469"/>
    </location>
</feature>
<dbReference type="InterPro" id="IPR027379">
    <property type="entry name" value="CLS_N"/>
</dbReference>
<dbReference type="Pfam" id="PF13091">
    <property type="entry name" value="PLDc_2"/>
    <property type="match status" value="2"/>
</dbReference>
<evidence type="ECO:0000256" key="6">
    <source>
        <dbReference type="SAM" id="Phobius"/>
    </source>
</evidence>
<evidence type="ECO:0000256" key="3">
    <source>
        <dbReference type="ARBA" id="ARBA00022692"/>
    </source>
</evidence>
<evidence type="ECO:0000256" key="4">
    <source>
        <dbReference type="ARBA" id="ARBA00022989"/>
    </source>
</evidence>
<dbReference type="CDD" id="cd09110">
    <property type="entry name" value="PLDc_CLS_1"/>
    <property type="match status" value="1"/>
</dbReference>
<keyword evidence="4 6" id="KW-1133">Transmembrane helix</keyword>
<sequence length="529" mass="60020">MFEFFPGFDPATFEWNWTWWTTVAWSGRVLGIALIPTVLLQRGTRPMAALAWILTLLAMPFIGAALWWIIGRNHMRRRKRRRSRAQARISRSFHDLARGSDADAAVAADSPLSPLNSLSAISPARNLVLHDEHGIFPPIRDNLARPLPSSAVAFDAFEAAIRDAKHHIHFEFFIWREDATGQRFRDLLAERARAGVEVRILYDAIGSSSIRKRFIKPLLDAGASAAPFLPVRLLERRLRVNFRNHRKLLIIDGEVGFTGGVNIADDYLEWFDMAVELRGPIVYQLQEVFAEDWHFATGEDLAEERYFSGLSDHSPAAIEADDTGALTGQTARAEESMRERGDLPRAIPTVARIVASGPDDTLDTIHKMFFLAITSATERLYLITPYFVPDSAIMAALQTASMRGVDVRIIVPQQSDVPITQHAGRSYWEGLLEVGVRIFEYRDRVLHAKLIVHDRDHIFMGSANMDIRSFRLNFEANCVLESHPLNRQMCRLFLETQSRSTEIELDAHRARPYRTRLMEGFARLLSPLL</sequence>
<evidence type="ECO:0000313" key="9">
    <source>
        <dbReference type="Proteomes" id="UP000282926"/>
    </source>
</evidence>
<gene>
    <name evidence="8" type="ORF">EA187_15620</name>
</gene>
<evidence type="ECO:0000256" key="2">
    <source>
        <dbReference type="ARBA" id="ARBA00022475"/>
    </source>
</evidence>
<evidence type="ECO:0000256" key="5">
    <source>
        <dbReference type="ARBA" id="ARBA00023136"/>
    </source>
</evidence>
<feature type="domain" description="PLD phosphodiesterase" evidence="7">
    <location>
        <begin position="240"/>
        <end position="267"/>
    </location>
</feature>
<dbReference type="Pfam" id="PF13396">
    <property type="entry name" value="PLDc_N"/>
    <property type="match status" value="1"/>
</dbReference>
<accession>A0ABY0CQH2</accession>
<dbReference type="SMART" id="SM00155">
    <property type="entry name" value="PLDc"/>
    <property type="match status" value="2"/>
</dbReference>
<comment type="subcellular location">
    <subcellularLocation>
        <location evidence="1">Cell membrane</location>
        <topology evidence="1">Multi-pass membrane protein</topology>
    </subcellularLocation>
</comment>
<keyword evidence="3 6" id="KW-0812">Transmembrane</keyword>
<keyword evidence="2" id="KW-1003">Cell membrane</keyword>
<proteinExistence type="predicted"/>
<keyword evidence="5 6" id="KW-0472">Membrane</keyword>
<dbReference type="InterPro" id="IPR001736">
    <property type="entry name" value="PLipase_D/transphosphatidylase"/>
</dbReference>
<feature type="transmembrane region" description="Helical" evidence="6">
    <location>
        <begin position="47"/>
        <end position="70"/>
    </location>
</feature>
<dbReference type="PANTHER" id="PTHR21248">
    <property type="entry name" value="CARDIOLIPIN SYNTHASE"/>
    <property type="match status" value="1"/>
</dbReference>
<evidence type="ECO:0000313" key="8">
    <source>
        <dbReference type="EMBL" id="RVU42615.1"/>
    </source>
</evidence>
<evidence type="ECO:0000259" key="7">
    <source>
        <dbReference type="PROSITE" id="PS50035"/>
    </source>
</evidence>
<protein>
    <recommendedName>
        <fullName evidence="7">PLD phosphodiesterase domain-containing protein</fullName>
    </recommendedName>
</protein>